<proteinExistence type="predicted"/>
<protein>
    <submittedName>
        <fullName evidence="2">Uncharacterized protein</fullName>
    </submittedName>
</protein>
<name>A0A8S5UP81_9CAUD</name>
<keyword evidence="1" id="KW-1133">Transmembrane helix</keyword>
<evidence type="ECO:0000256" key="1">
    <source>
        <dbReference type="SAM" id="Phobius"/>
    </source>
</evidence>
<feature type="transmembrane region" description="Helical" evidence="1">
    <location>
        <begin position="12"/>
        <end position="35"/>
    </location>
</feature>
<keyword evidence="1" id="KW-0472">Membrane</keyword>
<keyword evidence="1" id="KW-0812">Transmembrane</keyword>
<evidence type="ECO:0000313" key="2">
    <source>
        <dbReference type="EMBL" id="DAF96190.1"/>
    </source>
</evidence>
<dbReference type="EMBL" id="BK016114">
    <property type="protein sequence ID" value="DAF96190.1"/>
    <property type="molecule type" value="Genomic_DNA"/>
</dbReference>
<reference evidence="2" key="1">
    <citation type="journal article" date="2021" name="Proc. Natl. Acad. Sci. U.S.A.">
        <title>A Catalog of Tens of Thousands of Viruses from Human Metagenomes Reveals Hidden Associations with Chronic Diseases.</title>
        <authorList>
            <person name="Tisza M.J."/>
            <person name="Buck C.B."/>
        </authorList>
    </citation>
    <scope>NUCLEOTIDE SEQUENCE</scope>
    <source>
        <strain evidence="2">CtG4L18</strain>
    </source>
</reference>
<accession>A0A8S5UP81</accession>
<sequence>MNSRFVKNFRKIYGILTHLYKCVYILWVYNSLAIFRNNYIRRSKFLTP</sequence>
<organism evidence="2">
    <name type="scientific">Podoviridae sp. ctG4L18</name>
    <dbReference type="NCBI Taxonomy" id="2825234"/>
    <lineage>
        <taxon>Viruses</taxon>
        <taxon>Duplodnaviria</taxon>
        <taxon>Heunggongvirae</taxon>
        <taxon>Uroviricota</taxon>
        <taxon>Caudoviricetes</taxon>
    </lineage>
</organism>